<comment type="caution">
    <text evidence="7">The sequence shown here is derived from an EMBL/GenBank/DDBJ whole genome shotgun (WGS) entry which is preliminary data.</text>
</comment>
<evidence type="ECO:0000256" key="5">
    <source>
        <dbReference type="SAM" id="MobiDB-lite"/>
    </source>
</evidence>
<gene>
    <name evidence="7" type="ORF">B0H15DRAFT_805695</name>
</gene>
<dbReference type="PROSITE" id="PS50178">
    <property type="entry name" value="ZF_FYVE"/>
    <property type="match status" value="1"/>
</dbReference>
<feature type="region of interest" description="Disordered" evidence="5">
    <location>
        <begin position="299"/>
        <end position="326"/>
    </location>
</feature>
<sequence>MEPSSPALSSSSPSCSSLSSSSTRSTCSDASLASPFFSPPLGPLRLRVDPTLHPNAHLAVLLPKHLWKADFHASHCENFYCGVPFSVFERRHHCRNCGGIFCRSCSSRTAHLLDATHLAFLHPLATPIVAVRVCNDCFDQIHHCRAPDLPHAPHLAPAGVASLLSLPSPIALFKLRPPATTSPASFPPSAMPPLPLSAPGSPRALPPSIAPLTRTRPSSHSVSPSTLSRSRPLPHTPACGPERERSWGELDAYPLKRPSVLCKAAGGGRWEPSPHTPDPSQRVPLIGGKAPFELEMEREEAEERRRRSNPVIKDGDFQYRCPPTVEPEPVVLGRPPVYLSTF</sequence>
<feature type="domain" description="FYVE-type" evidence="6">
    <location>
        <begin position="81"/>
        <end position="142"/>
    </location>
</feature>
<dbReference type="PANTHER" id="PTHR23164">
    <property type="entry name" value="EARLY ENDOSOME ANTIGEN 1"/>
    <property type="match status" value="1"/>
</dbReference>
<feature type="compositionally biased region" description="Low complexity" evidence="5">
    <location>
        <begin position="214"/>
        <end position="233"/>
    </location>
</feature>
<keyword evidence="8" id="KW-1185">Reference proteome</keyword>
<dbReference type="InterPro" id="IPR011011">
    <property type="entry name" value="Znf_FYVE_PHD"/>
</dbReference>
<dbReference type="InterPro" id="IPR000306">
    <property type="entry name" value="Znf_FYVE"/>
</dbReference>
<dbReference type="AlphaFoldDB" id="A0AAD6TUR9"/>
<feature type="region of interest" description="Disordered" evidence="5">
    <location>
        <begin position="265"/>
        <end position="286"/>
    </location>
</feature>
<organism evidence="7 8">
    <name type="scientific">Mycena belliarum</name>
    <dbReference type="NCBI Taxonomy" id="1033014"/>
    <lineage>
        <taxon>Eukaryota</taxon>
        <taxon>Fungi</taxon>
        <taxon>Dikarya</taxon>
        <taxon>Basidiomycota</taxon>
        <taxon>Agaricomycotina</taxon>
        <taxon>Agaricomycetes</taxon>
        <taxon>Agaricomycetidae</taxon>
        <taxon>Agaricales</taxon>
        <taxon>Marasmiineae</taxon>
        <taxon>Mycenaceae</taxon>
        <taxon>Mycena</taxon>
    </lineage>
</organism>
<evidence type="ECO:0000256" key="3">
    <source>
        <dbReference type="ARBA" id="ARBA00022833"/>
    </source>
</evidence>
<evidence type="ECO:0000256" key="1">
    <source>
        <dbReference type="ARBA" id="ARBA00022723"/>
    </source>
</evidence>
<feature type="region of interest" description="Disordered" evidence="5">
    <location>
        <begin position="1"/>
        <end position="21"/>
    </location>
</feature>
<proteinExistence type="predicted"/>
<evidence type="ECO:0000256" key="2">
    <source>
        <dbReference type="ARBA" id="ARBA00022771"/>
    </source>
</evidence>
<keyword evidence="2 4" id="KW-0863">Zinc-finger</keyword>
<dbReference type="GO" id="GO:0008270">
    <property type="term" value="F:zinc ion binding"/>
    <property type="evidence" value="ECO:0007669"/>
    <property type="project" value="UniProtKB-KW"/>
</dbReference>
<accession>A0AAD6TUR9</accession>
<keyword evidence="3" id="KW-0862">Zinc</keyword>
<evidence type="ECO:0000256" key="4">
    <source>
        <dbReference type="PROSITE-ProRule" id="PRU00091"/>
    </source>
</evidence>
<dbReference type="SUPFAM" id="SSF57903">
    <property type="entry name" value="FYVE/PHD zinc finger"/>
    <property type="match status" value="1"/>
</dbReference>
<dbReference type="SMART" id="SM00064">
    <property type="entry name" value="FYVE"/>
    <property type="match status" value="1"/>
</dbReference>
<dbReference type="Gene3D" id="3.30.40.10">
    <property type="entry name" value="Zinc/RING finger domain, C3HC4 (zinc finger)"/>
    <property type="match status" value="1"/>
</dbReference>
<dbReference type="EMBL" id="JARJCN010000083">
    <property type="protein sequence ID" value="KAJ7076246.1"/>
    <property type="molecule type" value="Genomic_DNA"/>
</dbReference>
<dbReference type="InterPro" id="IPR017455">
    <property type="entry name" value="Znf_FYVE-rel"/>
</dbReference>
<dbReference type="Pfam" id="PF01363">
    <property type="entry name" value="FYVE"/>
    <property type="match status" value="1"/>
</dbReference>
<reference evidence="7" key="1">
    <citation type="submission" date="2023-03" db="EMBL/GenBank/DDBJ databases">
        <title>Massive genome expansion in bonnet fungi (Mycena s.s.) driven by repeated elements and novel gene families across ecological guilds.</title>
        <authorList>
            <consortium name="Lawrence Berkeley National Laboratory"/>
            <person name="Harder C.B."/>
            <person name="Miyauchi S."/>
            <person name="Viragh M."/>
            <person name="Kuo A."/>
            <person name="Thoen E."/>
            <person name="Andreopoulos B."/>
            <person name="Lu D."/>
            <person name="Skrede I."/>
            <person name="Drula E."/>
            <person name="Henrissat B."/>
            <person name="Morin E."/>
            <person name="Kohler A."/>
            <person name="Barry K."/>
            <person name="LaButti K."/>
            <person name="Morin E."/>
            <person name="Salamov A."/>
            <person name="Lipzen A."/>
            <person name="Mereny Z."/>
            <person name="Hegedus B."/>
            <person name="Baldrian P."/>
            <person name="Stursova M."/>
            <person name="Weitz H."/>
            <person name="Taylor A."/>
            <person name="Grigoriev I.V."/>
            <person name="Nagy L.G."/>
            <person name="Martin F."/>
            <person name="Kauserud H."/>
        </authorList>
    </citation>
    <scope>NUCLEOTIDE SEQUENCE</scope>
    <source>
        <strain evidence="7">CBHHK173m</strain>
    </source>
</reference>
<protein>
    <submittedName>
        <fullName evidence="7">FYVE zinc finger-domain-containing protein</fullName>
    </submittedName>
</protein>
<feature type="compositionally biased region" description="Pro residues" evidence="5">
    <location>
        <begin position="185"/>
        <end position="196"/>
    </location>
</feature>
<keyword evidence="1" id="KW-0479">Metal-binding</keyword>
<dbReference type="Proteomes" id="UP001222325">
    <property type="component" value="Unassembled WGS sequence"/>
</dbReference>
<dbReference type="InterPro" id="IPR013083">
    <property type="entry name" value="Znf_RING/FYVE/PHD"/>
</dbReference>
<evidence type="ECO:0000259" key="6">
    <source>
        <dbReference type="PROSITE" id="PS50178"/>
    </source>
</evidence>
<name>A0AAD6TUR9_9AGAR</name>
<evidence type="ECO:0000313" key="8">
    <source>
        <dbReference type="Proteomes" id="UP001222325"/>
    </source>
</evidence>
<evidence type="ECO:0000313" key="7">
    <source>
        <dbReference type="EMBL" id="KAJ7076246.1"/>
    </source>
</evidence>
<feature type="region of interest" description="Disordered" evidence="5">
    <location>
        <begin position="182"/>
        <end position="245"/>
    </location>
</feature>